<feature type="compositionally biased region" description="Basic and acidic residues" evidence="7">
    <location>
        <begin position="576"/>
        <end position="586"/>
    </location>
</feature>
<dbReference type="Pfam" id="PF05843">
    <property type="entry name" value="Suf"/>
    <property type="match status" value="1"/>
</dbReference>
<feature type="compositionally biased region" description="Basic and acidic residues" evidence="7">
    <location>
        <begin position="999"/>
        <end position="1013"/>
    </location>
</feature>
<feature type="compositionally biased region" description="Gly residues" evidence="7">
    <location>
        <begin position="921"/>
        <end position="930"/>
    </location>
</feature>
<dbReference type="SUPFAM" id="SSF48452">
    <property type="entry name" value="TPR-like"/>
    <property type="match status" value="1"/>
</dbReference>
<keyword evidence="10" id="KW-1185">Reference proteome</keyword>
<organism evidence="9 10">
    <name type="scientific">Chytriomyces confervae</name>
    <dbReference type="NCBI Taxonomy" id="246404"/>
    <lineage>
        <taxon>Eukaryota</taxon>
        <taxon>Fungi</taxon>
        <taxon>Fungi incertae sedis</taxon>
        <taxon>Chytridiomycota</taxon>
        <taxon>Chytridiomycota incertae sedis</taxon>
        <taxon>Chytridiomycetes</taxon>
        <taxon>Chytridiales</taxon>
        <taxon>Chytriomycetaceae</taxon>
        <taxon>Chytriomyces</taxon>
    </lineage>
</organism>
<evidence type="ECO:0000313" key="10">
    <source>
        <dbReference type="Proteomes" id="UP000320333"/>
    </source>
</evidence>
<evidence type="ECO:0000256" key="5">
    <source>
        <dbReference type="ARBA" id="ARBA00023242"/>
    </source>
</evidence>
<dbReference type="Proteomes" id="UP000320333">
    <property type="component" value="Unassembled WGS sequence"/>
</dbReference>
<dbReference type="Gene3D" id="3.30.70.330">
    <property type="match status" value="2"/>
</dbReference>
<dbReference type="InterPro" id="IPR011990">
    <property type="entry name" value="TPR-like_helical_dom_sf"/>
</dbReference>
<reference evidence="9 10" key="1">
    <citation type="journal article" date="2019" name="Sci. Rep.">
        <title>Comparative genomics of chytrid fungi reveal insights into the obligate biotrophic and pathogenic lifestyle of Synchytrium endobioticum.</title>
        <authorList>
            <person name="van de Vossenberg B.T.L.H."/>
            <person name="Warris S."/>
            <person name="Nguyen H.D.T."/>
            <person name="van Gent-Pelzer M.P.E."/>
            <person name="Joly D.L."/>
            <person name="van de Geest H.C."/>
            <person name="Bonants P.J.M."/>
            <person name="Smith D.S."/>
            <person name="Levesque C.A."/>
            <person name="van der Lee T.A.J."/>
        </authorList>
    </citation>
    <scope>NUCLEOTIDE SEQUENCE [LARGE SCALE GENOMIC DNA]</scope>
    <source>
        <strain evidence="9 10">CBS 675.73</strain>
    </source>
</reference>
<dbReference type="SUPFAM" id="SSF54928">
    <property type="entry name" value="RNA-binding domain, RBD"/>
    <property type="match status" value="3"/>
</dbReference>
<dbReference type="OrthoDB" id="360390at2759"/>
<dbReference type="Gene3D" id="1.25.40.10">
    <property type="entry name" value="Tetratricopeptide repeat domain"/>
    <property type="match status" value="2"/>
</dbReference>
<keyword evidence="2" id="KW-0507">mRNA processing</keyword>
<evidence type="ECO:0000256" key="3">
    <source>
        <dbReference type="ARBA" id="ARBA00022737"/>
    </source>
</evidence>
<dbReference type="PANTHER" id="PTHR17204:SF25">
    <property type="entry name" value="RRM DOMAIN-CONTAINING PROTEIN"/>
    <property type="match status" value="1"/>
</dbReference>
<keyword evidence="3" id="KW-0677">Repeat</keyword>
<dbReference type="InterPro" id="IPR008847">
    <property type="entry name" value="Suf"/>
</dbReference>
<dbReference type="InterPro" id="IPR035979">
    <property type="entry name" value="RBD_domain_sf"/>
</dbReference>
<comment type="caution">
    <text evidence="9">The sequence shown here is derived from an EMBL/GenBank/DDBJ whole genome shotgun (WGS) entry which is preliminary data.</text>
</comment>
<dbReference type="InterPro" id="IPR012677">
    <property type="entry name" value="Nucleotide-bd_a/b_plait_sf"/>
</dbReference>
<evidence type="ECO:0000256" key="2">
    <source>
        <dbReference type="ARBA" id="ARBA00022664"/>
    </source>
</evidence>
<protein>
    <recommendedName>
        <fullName evidence="8">RRM domain-containing protein</fullName>
    </recommendedName>
</protein>
<dbReference type="PROSITE" id="PS50102">
    <property type="entry name" value="RRM"/>
    <property type="match status" value="2"/>
</dbReference>
<accession>A0A507FB42</accession>
<feature type="region of interest" description="Disordered" evidence="7">
    <location>
        <begin position="977"/>
        <end position="1013"/>
    </location>
</feature>
<dbReference type="AlphaFoldDB" id="A0A507FB42"/>
<gene>
    <name evidence="9" type="ORF">CcCBS67573_g05834</name>
</gene>
<name>A0A507FB42_9FUNG</name>
<feature type="domain" description="RRM" evidence="8">
    <location>
        <begin position="810"/>
        <end position="886"/>
    </location>
</feature>
<dbReference type="Pfam" id="PF00076">
    <property type="entry name" value="RRM_1"/>
    <property type="match status" value="2"/>
</dbReference>
<dbReference type="SMART" id="SM00386">
    <property type="entry name" value="HAT"/>
    <property type="match status" value="6"/>
</dbReference>
<evidence type="ECO:0000256" key="4">
    <source>
        <dbReference type="ARBA" id="ARBA00023187"/>
    </source>
</evidence>
<dbReference type="PANTHER" id="PTHR17204">
    <property type="entry name" value="PRE-MRNA PROCESSING PROTEIN PRP39-RELATED"/>
    <property type="match status" value="1"/>
</dbReference>
<keyword evidence="6" id="KW-0694">RNA-binding</keyword>
<comment type="subcellular location">
    <subcellularLocation>
        <location evidence="1">Nucleus</location>
    </subcellularLocation>
</comment>
<feature type="compositionally biased region" description="Low complexity" evidence="7">
    <location>
        <begin position="938"/>
        <end position="948"/>
    </location>
</feature>
<feature type="domain" description="RRM" evidence="8">
    <location>
        <begin position="723"/>
        <end position="799"/>
    </location>
</feature>
<keyword evidence="4" id="KW-0508">mRNA splicing</keyword>
<keyword evidence="5" id="KW-0539">Nucleus</keyword>
<dbReference type="GO" id="GO:0003723">
    <property type="term" value="F:RNA binding"/>
    <property type="evidence" value="ECO:0007669"/>
    <property type="project" value="UniProtKB-UniRule"/>
</dbReference>
<dbReference type="GO" id="GO:0006397">
    <property type="term" value="P:mRNA processing"/>
    <property type="evidence" value="ECO:0007669"/>
    <property type="project" value="UniProtKB-KW"/>
</dbReference>
<feature type="region of interest" description="Disordered" evidence="7">
    <location>
        <begin position="568"/>
        <end position="602"/>
    </location>
</feature>
<dbReference type="InterPro" id="IPR003107">
    <property type="entry name" value="HAT"/>
</dbReference>
<evidence type="ECO:0000256" key="7">
    <source>
        <dbReference type="SAM" id="MobiDB-lite"/>
    </source>
</evidence>
<evidence type="ECO:0000256" key="6">
    <source>
        <dbReference type="PROSITE-ProRule" id="PRU00176"/>
    </source>
</evidence>
<dbReference type="EMBL" id="QEAP01000224">
    <property type="protein sequence ID" value="TPX72488.1"/>
    <property type="molecule type" value="Genomic_DNA"/>
</dbReference>
<dbReference type="GO" id="GO:0005634">
    <property type="term" value="C:nucleus"/>
    <property type="evidence" value="ECO:0007669"/>
    <property type="project" value="UniProtKB-SubCell"/>
</dbReference>
<dbReference type="GO" id="GO:0008380">
    <property type="term" value="P:RNA splicing"/>
    <property type="evidence" value="ECO:0007669"/>
    <property type="project" value="UniProtKB-KW"/>
</dbReference>
<evidence type="ECO:0000256" key="1">
    <source>
        <dbReference type="ARBA" id="ARBA00004123"/>
    </source>
</evidence>
<dbReference type="SMART" id="SM00360">
    <property type="entry name" value="RRM"/>
    <property type="match status" value="3"/>
</dbReference>
<dbReference type="STRING" id="246404.A0A507FB42"/>
<evidence type="ECO:0000259" key="8">
    <source>
        <dbReference type="PROSITE" id="PS50102"/>
    </source>
</evidence>
<evidence type="ECO:0000313" key="9">
    <source>
        <dbReference type="EMBL" id="TPX72488.1"/>
    </source>
</evidence>
<sequence length="1013" mass="112828">MDGEGESENELLSVLDELNKAPFNYDCHTRYISLLKALGPAMADELRQARQSMHSIFPLSEDLWLEWLQAEIDSFDELRPGTDSESVQTLGRAILELFELAVQDYLSIPIWKRYLEFVSESVFPAVDEDETDKTASEGWLTEEEARTIFQSALQATGLHFQKSHILWNMYRDFEVTALERCSKGSEAYSKHIETVRALYLARLQVPHSEIAQTFNDYSPFETRYDNANYEARLKNASSIRSKTDRECAKREATERRLQSAGNSAHAFLEQIEFFGKQKGDAFHVRTLYERAIALHFLDASVWESYIVFLMTKMRVQSIIMSVLDRAVRNCNWSGELWGHRLRIGEIFGESEEESTAIFGRACSFITELKSADQFVVLMRNWTGFSRRKVHDSSASSGPIAEGLRMAHKIGIQVFREAFGNNGDFRLEEAYIHDEINLFNNVAKARAIYDTLLLSNPNSIPLHILISGFERHHGRDLGRAHWILQQALGKPGMKNDTRETLLKAIVDLERDCGYSGIDGKDSFYEVLAKAKHAEWMCIVQRVKQAEKQGWAGYTEAAATAPVVEAATEYEMPSNNKRPVEVPEEVQHVSKKAKSSGDDHHQPDMMQVDEQNHLEKPAEKKEFYVMDDSNAGNIIRLVGIKPETDPSFFKTLFSTKTPPIDYYIKPNEDGSTDGFIEFARTDDAVQAALKNTAKVYGESVPIQRCIPSKKWTDFDETPAETPEKTKIYVSNLDCGVTKPLLREAFGKFGKIKEIRLVMRQSIAFAYIEFESGRSAEKSLELNNRTLEGFPGRKMTVAISDKTKTKKRVADPKELIVTNFTIGTTKDDLMKLFDKYGMVKDIRILKDQTGVSRGVGFVEYEDEASAKLALAVNGTELDGKFIGVAPSDPNVRGGVHAKEQQNAKGSSHGGAGNARARPGLGHPSRGGGGGRGGGPDRDSSRSGTAGSAASAPEVKPVTAFVPRNASKLKAPAQRLAVNSVAAAPVKPAGVSGPMKGSSEGGKSNDDFRKMLTKKSE</sequence>
<dbReference type="InterPro" id="IPR000504">
    <property type="entry name" value="RRM_dom"/>
</dbReference>
<dbReference type="CDD" id="cd00590">
    <property type="entry name" value="RRM_SF"/>
    <property type="match status" value="2"/>
</dbReference>
<proteinExistence type="predicted"/>
<feature type="region of interest" description="Disordered" evidence="7">
    <location>
        <begin position="885"/>
        <end position="954"/>
    </location>
</feature>